<dbReference type="InterPro" id="IPR029753">
    <property type="entry name" value="D-isomer_DH_CS"/>
</dbReference>
<dbReference type="PANTHER" id="PTHR10996:SF178">
    <property type="entry name" value="2-HYDROXYACID DEHYDROGENASE YGL185C-RELATED"/>
    <property type="match status" value="1"/>
</dbReference>
<name>A0ABV2QKN0_9MICO</name>
<organism evidence="4 5">
    <name type="scientific">Conyzicola nivalis</name>
    <dbReference type="NCBI Taxonomy" id="1477021"/>
    <lineage>
        <taxon>Bacteria</taxon>
        <taxon>Bacillati</taxon>
        <taxon>Actinomycetota</taxon>
        <taxon>Actinomycetes</taxon>
        <taxon>Micrococcales</taxon>
        <taxon>Microbacteriaceae</taxon>
        <taxon>Conyzicola</taxon>
    </lineage>
</organism>
<dbReference type="SUPFAM" id="SSF51735">
    <property type="entry name" value="NAD(P)-binding Rossmann-fold domains"/>
    <property type="match status" value="1"/>
</dbReference>
<evidence type="ECO:0000259" key="3">
    <source>
        <dbReference type="Pfam" id="PF02826"/>
    </source>
</evidence>
<evidence type="ECO:0000313" key="4">
    <source>
        <dbReference type="EMBL" id="MET4581603.1"/>
    </source>
</evidence>
<dbReference type="Gene3D" id="3.40.50.720">
    <property type="entry name" value="NAD(P)-binding Rossmann-like Domain"/>
    <property type="match status" value="2"/>
</dbReference>
<dbReference type="CDD" id="cd12159">
    <property type="entry name" value="2-Hacid_dh_2"/>
    <property type="match status" value="1"/>
</dbReference>
<dbReference type="PANTHER" id="PTHR10996">
    <property type="entry name" value="2-HYDROXYACID DEHYDROGENASE-RELATED"/>
    <property type="match status" value="1"/>
</dbReference>
<keyword evidence="2" id="KW-0520">NAD</keyword>
<comment type="caution">
    <text evidence="4">The sequence shown here is derived from an EMBL/GenBank/DDBJ whole genome shotgun (WGS) entry which is preliminary data.</text>
</comment>
<dbReference type="Pfam" id="PF02826">
    <property type="entry name" value="2-Hacid_dh_C"/>
    <property type="match status" value="1"/>
</dbReference>
<accession>A0ABV2QKN0</accession>
<proteinExistence type="predicted"/>
<evidence type="ECO:0000313" key="5">
    <source>
        <dbReference type="Proteomes" id="UP001549257"/>
    </source>
</evidence>
<reference evidence="4 5" key="1">
    <citation type="submission" date="2024-06" db="EMBL/GenBank/DDBJ databases">
        <title>Sorghum-associated microbial communities from plants grown in Nebraska, USA.</title>
        <authorList>
            <person name="Schachtman D."/>
        </authorList>
    </citation>
    <scope>NUCLEOTIDE SEQUENCE [LARGE SCALE GENOMIC DNA]</scope>
    <source>
        <strain evidence="4 5">2857</strain>
    </source>
</reference>
<dbReference type="PROSITE" id="PS00671">
    <property type="entry name" value="D_2_HYDROXYACID_DH_3"/>
    <property type="match status" value="1"/>
</dbReference>
<dbReference type="Proteomes" id="UP001549257">
    <property type="component" value="Unassembled WGS sequence"/>
</dbReference>
<keyword evidence="1" id="KW-0560">Oxidoreductase</keyword>
<dbReference type="InterPro" id="IPR036291">
    <property type="entry name" value="NAD(P)-bd_dom_sf"/>
</dbReference>
<dbReference type="RefSeq" id="WP_354023770.1">
    <property type="nucleotide sequence ID" value="NZ_JBEPSJ010000001.1"/>
</dbReference>
<evidence type="ECO:0000256" key="2">
    <source>
        <dbReference type="ARBA" id="ARBA00023027"/>
    </source>
</evidence>
<protein>
    <submittedName>
        <fullName evidence="4">Phosphoglycerate dehydrogenase-like enzyme</fullName>
    </submittedName>
</protein>
<gene>
    <name evidence="4" type="ORF">ABIE21_001093</name>
</gene>
<keyword evidence="5" id="KW-1185">Reference proteome</keyword>
<evidence type="ECO:0000256" key="1">
    <source>
        <dbReference type="ARBA" id="ARBA00023002"/>
    </source>
</evidence>
<dbReference type="InterPro" id="IPR050223">
    <property type="entry name" value="D-isomer_2-hydroxyacid_DH"/>
</dbReference>
<sequence length="331" mass="34106">MSTQHIDPLGSVADVVASESRPSAGPIAILPEAEQRFADAVEAGGGTVAPLSDDTRGVVWLTSTGAAELKAVLDAHPAIEWVQLPWAGVDAFSDLLAGYAGSPRPLWTSAKGAYSEPVAEHAVALTLALLRGLPAKASATSWARTEVGISLYGLDVVIVGAGGIAVEIMRLLAPFRTRITVVRRSEAPLEGADRTVSSDRLSEVLPQADVVILAAASTTGTAKLIGAEQLAAMKPSAVLVNIARGALVDTDALVAALAAGEIDGAGLDVTDPEPLPDGHPLWHEPRCIITSHSADTKAMTRPLLAGRISVNVQAMLGDGRFVGVVDTEAGY</sequence>
<dbReference type="EMBL" id="JBEPSJ010000001">
    <property type="protein sequence ID" value="MET4581603.1"/>
    <property type="molecule type" value="Genomic_DNA"/>
</dbReference>
<feature type="domain" description="D-isomer specific 2-hydroxyacid dehydrogenase NAD-binding" evidence="3">
    <location>
        <begin position="124"/>
        <end position="294"/>
    </location>
</feature>
<dbReference type="InterPro" id="IPR006140">
    <property type="entry name" value="D-isomer_DH_NAD-bd"/>
</dbReference>